<gene>
    <name evidence="3" type="ORF">DRB17_12705</name>
</gene>
<dbReference type="InterPro" id="IPR008979">
    <property type="entry name" value="Galactose-bd-like_sf"/>
</dbReference>
<keyword evidence="1 3" id="KW-0378">Hydrolase</keyword>
<dbReference type="NCBIfam" id="TIGR00976">
    <property type="entry name" value="CocE_NonD"/>
    <property type="match status" value="1"/>
</dbReference>
<evidence type="ECO:0000313" key="3">
    <source>
        <dbReference type="EMBL" id="RDD61549.1"/>
    </source>
</evidence>
<evidence type="ECO:0000259" key="2">
    <source>
        <dbReference type="SMART" id="SM00939"/>
    </source>
</evidence>
<dbReference type="InterPro" id="IPR050585">
    <property type="entry name" value="Xaa-Pro_dipeptidyl-ppase/CocE"/>
</dbReference>
<dbReference type="InterPro" id="IPR005674">
    <property type="entry name" value="CocE/Ser_esterase"/>
</dbReference>
<proteinExistence type="predicted"/>
<dbReference type="GO" id="GO:0008239">
    <property type="term" value="F:dipeptidyl-peptidase activity"/>
    <property type="evidence" value="ECO:0007669"/>
    <property type="project" value="InterPro"/>
</dbReference>
<dbReference type="InterPro" id="IPR000383">
    <property type="entry name" value="Xaa-Pro-like_dom"/>
</dbReference>
<dbReference type="AlphaFoldDB" id="A0A369T894"/>
<feature type="domain" description="Xaa-Pro dipeptidyl-peptidase C-terminal" evidence="2">
    <location>
        <begin position="290"/>
        <end position="549"/>
    </location>
</feature>
<comment type="caution">
    <text evidence="3">The sequence shown here is derived from an EMBL/GenBank/DDBJ whole genome shotgun (WGS) entry which is preliminary data.</text>
</comment>
<evidence type="ECO:0000313" key="4">
    <source>
        <dbReference type="Proteomes" id="UP000253941"/>
    </source>
</evidence>
<organism evidence="3 4">
    <name type="scientific">Ferruginivarius sediminum</name>
    <dbReference type="NCBI Taxonomy" id="2661937"/>
    <lineage>
        <taxon>Bacteria</taxon>
        <taxon>Pseudomonadati</taxon>
        <taxon>Pseudomonadota</taxon>
        <taxon>Alphaproteobacteria</taxon>
        <taxon>Rhodospirillales</taxon>
        <taxon>Rhodospirillaceae</taxon>
        <taxon>Ferruginivarius</taxon>
    </lineage>
</organism>
<dbReference type="Pfam" id="PF02129">
    <property type="entry name" value="Peptidase_S15"/>
    <property type="match status" value="1"/>
</dbReference>
<dbReference type="Proteomes" id="UP000253941">
    <property type="component" value="Unassembled WGS sequence"/>
</dbReference>
<dbReference type="Gene3D" id="3.40.50.1820">
    <property type="entry name" value="alpha/beta hydrolase"/>
    <property type="match status" value="2"/>
</dbReference>
<dbReference type="InterPro" id="IPR013736">
    <property type="entry name" value="Xaa-Pro_dipept_C"/>
</dbReference>
<name>A0A369T894_9PROT</name>
<dbReference type="Gene3D" id="2.60.120.260">
    <property type="entry name" value="Galactose-binding domain-like"/>
    <property type="match status" value="1"/>
</dbReference>
<dbReference type="RefSeq" id="WP_114582580.1">
    <property type="nucleotide sequence ID" value="NZ_QPMH01000011.1"/>
</dbReference>
<accession>A0A369T894</accession>
<dbReference type="PANTHER" id="PTHR43056">
    <property type="entry name" value="PEPTIDASE S9 PROLYL OLIGOPEPTIDASE"/>
    <property type="match status" value="1"/>
</dbReference>
<dbReference type="SUPFAM" id="SSF49785">
    <property type="entry name" value="Galactose-binding domain-like"/>
    <property type="match status" value="1"/>
</dbReference>
<dbReference type="Pfam" id="PF08530">
    <property type="entry name" value="PepX_C"/>
    <property type="match status" value="1"/>
</dbReference>
<reference evidence="3 4" key="1">
    <citation type="submission" date="2018-07" db="EMBL/GenBank/DDBJ databases">
        <title>Venubactetium sediminum gen. nov., sp. nov., isolated from a marine solar saltern.</title>
        <authorList>
            <person name="Wang S."/>
        </authorList>
    </citation>
    <scope>NUCLEOTIDE SEQUENCE [LARGE SCALE GENOMIC DNA]</scope>
    <source>
        <strain evidence="3 4">WD2A32</strain>
    </source>
</reference>
<dbReference type="InterPro" id="IPR029058">
    <property type="entry name" value="AB_hydrolase_fold"/>
</dbReference>
<dbReference type="SUPFAM" id="SSF53474">
    <property type="entry name" value="alpha/beta-Hydrolases"/>
    <property type="match status" value="1"/>
</dbReference>
<keyword evidence="4" id="KW-1185">Reference proteome</keyword>
<evidence type="ECO:0000256" key="1">
    <source>
        <dbReference type="ARBA" id="ARBA00022801"/>
    </source>
</evidence>
<dbReference type="PANTHER" id="PTHR43056:SF10">
    <property type="entry name" value="COCE_NOND FAMILY, PUTATIVE (AFU_ORTHOLOGUE AFUA_7G00600)-RELATED"/>
    <property type="match status" value="1"/>
</dbReference>
<sequence>MHIVTEYPREVFEEETWVTLSDGHRLALRIWRPKDAEENPVPAIVEYIPYRKRDLTASRDVRTHPYFAGHGYAGVRVDLRGSGESDGVLTDEYLQQELDDGMEVLRWIAQQPWCTGHCGMIGISWGGFNGLQIAALQPPELKAVITLCSTDDRYADDVHHMGGCMLGDNLSWASTMFDHNTCPPDPALVGERWRDMWMERLEGSGLWLEKWLRHQRRDDYWKHGSVCEDFDAIKCPVYAVSGWADGYTNAVFRLLKGLKVPRKGLVGPWSHKYPHMGQPGPAIGFLQECLRFYDHWLKDVDTGIMDEPMLRVWMQDSVPPSARYDIRPGRWVAEDVWPSPKIEPTDYKLTYGHELVPGDQDVYAEALDIQSPLFVGLYSGKWCSYNAPPDLPHDQRDEDGGALIFQTPRLDEDIEICGQPTVTLDLSADKPVAMVAVRLIDIAPDDKATRVTYGLLNLTHRDSDEFPEPLEPGKRYKVTVNLKHIAQKFPKGHAIRLSISTIYWPIAWPAPEPVKLTIHTGESHLTLPVRPPRQAEDDALRPFDEPEGAPPIKKTLIQPTRERWRVIRDLAGDENTLEVINDQGTYRLDDIDLEVSAQVTERYSYNDAEHNSVRGWCEWTRSFRRDDWHISTVTRTLLTSDETHFRIRATLDAYEGDSRVYSRSWDEAIPRDLV</sequence>
<dbReference type="EMBL" id="QPMH01000011">
    <property type="protein sequence ID" value="RDD61549.1"/>
    <property type="molecule type" value="Genomic_DNA"/>
</dbReference>
<dbReference type="SMART" id="SM00939">
    <property type="entry name" value="PepX_C"/>
    <property type="match status" value="1"/>
</dbReference>
<protein>
    <submittedName>
        <fullName evidence="3">CocE/NonD family hydrolase</fullName>
    </submittedName>
</protein>